<keyword evidence="5 8" id="KW-0371">Homeobox</keyword>
<evidence type="ECO:0000259" key="12">
    <source>
        <dbReference type="PROSITE" id="PS50803"/>
    </source>
</evidence>
<dbReference type="GO" id="GO:0045944">
    <property type="term" value="P:positive regulation of transcription by RNA polymerase II"/>
    <property type="evidence" value="ECO:0007669"/>
    <property type="project" value="InterPro"/>
</dbReference>
<sequence length="370" mass="39967">MSQQQSASAPSMRYSIEDILGLKFTPRPDHQAGGLEGVNQFVHQHHHHLFNFGGGERDAAVKPNSLGGTGQHSHAGKLRHASDGPGAVGVRNKDETDSLSDSDCGASDASCDQQEDETATTAAAAAAGSNFSSGNGGNSGKAKRPSAGMRAALKKSPKHNSKKHRRNRTTFTTYQLHELERAFDKSHYPDVYAREELANRVSLPEVRVQVWFQNRRAKWRRQEKLESQHLLFPSDFSSHSPTGGAGLGSPHHPSSSGGGETPLPFSSFGRHFPTSDGGAPCNDQQSQLHALLMNQQNLPSSSSSSSMQQHFNSLFPPAFHPASLMPQFGGGGGRQELPNINSNINGSSSIDVLRRRAREHLGIVSKELFL</sequence>
<evidence type="ECO:0000256" key="9">
    <source>
        <dbReference type="RuleBase" id="RU000682"/>
    </source>
</evidence>
<organism evidence="13 14">
    <name type="scientific">Hypsibius exemplaris</name>
    <name type="common">Freshwater tardigrade</name>
    <dbReference type="NCBI Taxonomy" id="2072580"/>
    <lineage>
        <taxon>Eukaryota</taxon>
        <taxon>Metazoa</taxon>
        <taxon>Ecdysozoa</taxon>
        <taxon>Tardigrada</taxon>
        <taxon>Eutardigrada</taxon>
        <taxon>Parachela</taxon>
        <taxon>Hypsibioidea</taxon>
        <taxon>Hypsibiidae</taxon>
        <taxon>Hypsibius</taxon>
    </lineage>
</organism>
<evidence type="ECO:0000256" key="2">
    <source>
        <dbReference type="ARBA" id="ARBA00006503"/>
    </source>
</evidence>
<keyword evidence="7 8" id="KW-0539">Nucleus</keyword>
<dbReference type="InterPro" id="IPR001356">
    <property type="entry name" value="HD"/>
</dbReference>
<dbReference type="SUPFAM" id="SSF46689">
    <property type="entry name" value="Homeodomain-like"/>
    <property type="match status" value="1"/>
</dbReference>
<feature type="compositionally biased region" description="Basic residues" evidence="10">
    <location>
        <begin position="152"/>
        <end position="168"/>
    </location>
</feature>
<feature type="compositionally biased region" description="Low complexity" evidence="10">
    <location>
        <begin position="119"/>
        <end position="133"/>
    </location>
</feature>
<dbReference type="PANTHER" id="PTHR46271">
    <property type="entry name" value="HOMEOBOX PROTEIN, PUTATIVE-RELATED"/>
    <property type="match status" value="1"/>
</dbReference>
<dbReference type="PROSITE" id="PS50071">
    <property type="entry name" value="HOMEOBOX_2"/>
    <property type="match status" value="1"/>
</dbReference>
<dbReference type="SMART" id="SM00389">
    <property type="entry name" value="HOX"/>
    <property type="match status" value="1"/>
</dbReference>
<evidence type="ECO:0000256" key="4">
    <source>
        <dbReference type="ARBA" id="ARBA00023125"/>
    </source>
</evidence>
<evidence type="ECO:0000256" key="5">
    <source>
        <dbReference type="ARBA" id="ARBA00023155"/>
    </source>
</evidence>
<dbReference type="CDD" id="cd00086">
    <property type="entry name" value="homeodomain"/>
    <property type="match status" value="1"/>
</dbReference>
<keyword evidence="14" id="KW-1185">Reference proteome</keyword>
<dbReference type="GO" id="GO:0005634">
    <property type="term" value="C:nucleus"/>
    <property type="evidence" value="ECO:0007669"/>
    <property type="project" value="UniProtKB-SubCell"/>
</dbReference>
<evidence type="ECO:0000313" key="13">
    <source>
        <dbReference type="EMBL" id="OQV22588.1"/>
    </source>
</evidence>
<dbReference type="EMBL" id="MTYJ01000016">
    <property type="protein sequence ID" value="OQV22588.1"/>
    <property type="molecule type" value="Genomic_DNA"/>
</dbReference>
<evidence type="ECO:0000256" key="7">
    <source>
        <dbReference type="ARBA" id="ARBA00023242"/>
    </source>
</evidence>
<evidence type="ECO:0000256" key="10">
    <source>
        <dbReference type="SAM" id="MobiDB-lite"/>
    </source>
</evidence>
<dbReference type="FunFam" id="1.10.10.60:FF:000071">
    <property type="entry name" value="Retinal homeobox gene 2"/>
    <property type="match status" value="1"/>
</dbReference>
<dbReference type="InterPro" id="IPR043562">
    <property type="entry name" value="RAX/RAX2"/>
</dbReference>
<proteinExistence type="inferred from homology"/>
<keyword evidence="6" id="KW-0804">Transcription</keyword>
<keyword evidence="3" id="KW-0805">Transcription regulation</keyword>
<dbReference type="PROSITE" id="PS00027">
    <property type="entry name" value="HOMEOBOX_1"/>
    <property type="match status" value="1"/>
</dbReference>
<dbReference type="PROSITE" id="PS50803">
    <property type="entry name" value="OAR"/>
    <property type="match status" value="1"/>
</dbReference>
<evidence type="ECO:0000256" key="8">
    <source>
        <dbReference type="PROSITE-ProRule" id="PRU00108"/>
    </source>
</evidence>
<dbReference type="Gene3D" id="1.10.10.60">
    <property type="entry name" value="Homeodomain-like"/>
    <property type="match status" value="1"/>
</dbReference>
<feature type="region of interest" description="Disordered" evidence="10">
    <location>
        <begin position="233"/>
        <end position="283"/>
    </location>
</feature>
<keyword evidence="4 8" id="KW-0238">DNA-binding</keyword>
<dbReference type="Proteomes" id="UP000192578">
    <property type="component" value="Unassembled WGS sequence"/>
</dbReference>
<feature type="domain" description="OAR" evidence="12">
    <location>
        <begin position="348"/>
        <end position="361"/>
    </location>
</feature>
<dbReference type="OrthoDB" id="6159439at2759"/>
<feature type="region of interest" description="Disordered" evidence="10">
    <location>
        <begin position="52"/>
        <end position="171"/>
    </location>
</feature>
<feature type="compositionally biased region" description="Low complexity" evidence="10">
    <location>
        <begin position="99"/>
        <end position="112"/>
    </location>
</feature>
<comment type="caution">
    <text evidence="13">The sequence shown here is derived from an EMBL/GenBank/DDBJ whole genome shotgun (WGS) entry which is preliminary data.</text>
</comment>
<name>A0A1W0X586_HYPEX</name>
<accession>A0A1W0X586</accession>
<feature type="DNA-binding region" description="Homeobox" evidence="8">
    <location>
        <begin position="164"/>
        <end position="223"/>
    </location>
</feature>
<comment type="similarity">
    <text evidence="2">Belongs to the paired homeobox family. Bicoid subfamily.</text>
</comment>
<evidence type="ECO:0000256" key="1">
    <source>
        <dbReference type="ARBA" id="ARBA00004123"/>
    </source>
</evidence>
<reference evidence="14" key="1">
    <citation type="submission" date="2017-01" db="EMBL/GenBank/DDBJ databases">
        <title>Comparative genomics of anhydrobiosis in the tardigrade Hypsibius dujardini.</title>
        <authorList>
            <person name="Yoshida Y."/>
            <person name="Koutsovoulos G."/>
            <person name="Laetsch D."/>
            <person name="Stevens L."/>
            <person name="Kumar S."/>
            <person name="Horikawa D."/>
            <person name="Ishino K."/>
            <person name="Komine S."/>
            <person name="Tomita M."/>
            <person name="Blaxter M."/>
            <person name="Arakawa K."/>
        </authorList>
    </citation>
    <scope>NUCLEOTIDE SEQUENCE [LARGE SCALE GENOMIC DNA]</scope>
    <source>
        <strain evidence="14">Z151</strain>
    </source>
</reference>
<dbReference type="InterPro" id="IPR003654">
    <property type="entry name" value="OAR_dom"/>
</dbReference>
<dbReference type="PANTHER" id="PTHR46271:SF4">
    <property type="entry name" value="HOMEOBOX PROTEIN, PUTATIVE-RELATED"/>
    <property type="match status" value="1"/>
</dbReference>
<dbReference type="InterPro" id="IPR017970">
    <property type="entry name" value="Homeobox_CS"/>
</dbReference>
<feature type="domain" description="Homeobox" evidence="11">
    <location>
        <begin position="162"/>
        <end position="222"/>
    </location>
</feature>
<evidence type="ECO:0000256" key="3">
    <source>
        <dbReference type="ARBA" id="ARBA00023015"/>
    </source>
</evidence>
<evidence type="ECO:0000259" key="11">
    <source>
        <dbReference type="PROSITE" id="PS50071"/>
    </source>
</evidence>
<dbReference type="Pfam" id="PF00046">
    <property type="entry name" value="Homeodomain"/>
    <property type="match status" value="1"/>
</dbReference>
<comment type="subcellular location">
    <subcellularLocation>
        <location evidence="1 8 9">Nucleus</location>
    </subcellularLocation>
</comment>
<dbReference type="GO" id="GO:0000981">
    <property type="term" value="F:DNA-binding transcription factor activity, RNA polymerase II-specific"/>
    <property type="evidence" value="ECO:0007669"/>
    <property type="project" value="InterPro"/>
</dbReference>
<dbReference type="InterPro" id="IPR009057">
    <property type="entry name" value="Homeodomain-like_sf"/>
</dbReference>
<dbReference type="GO" id="GO:0000978">
    <property type="term" value="F:RNA polymerase II cis-regulatory region sequence-specific DNA binding"/>
    <property type="evidence" value="ECO:0007669"/>
    <property type="project" value="TreeGrafter"/>
</dbReference>
<dbReference type="AlphaFoldDB" id="A0A1W0X586"/>
<protein>
    <submittedName>
        <fullName evidence="13">Retinal homeobox protein Rx2</fullName>
    </submittedName>
</protein>
<evidence type="ECO:0000313" key="14">
    <source>
        <dbReference type="Proteomes" id="UP000192578"/>
    </source>
</evidence>
<evidence type="ECO:0000256" key="6">
    <source>
        <dbReference type="ARBA" id="ARBA00023163"/>
    </source>
</evidence>
<gene>
    <name evidence="13" type="ORF">BV898_03413</name>
</gene>